<dbReference type="EMBL" id="JBHFFA010000002">
    <property type="protein sequence ID" value="KAL2643002.1"/>
    <property type="molecule type" value="Genomic_DNA"/>
</dbReference>
<reference evidence="1 2" key="1">
    <citation type="submission" date="2024-09" db="EMBL/GenBank/DDBJ databases">
        <title>Chromosome-scale assembly of Riccia fluitans.</title>
        <authorList>
            <person name="Paukszto L."/>
            <person name="Sawicki J."/>
            <person name="Karawczyk K."/>
            <person name="Piernik-Szablinska J."/>
            <person name="Szczecinska M."/>
            <person name="Mazdziarz M."/>
        </authorList>
    </citation>
    <scope>NUCLEOTIDE SEQUENCE [LARGE SCALE GENOMIC DNA]</scope>
    <source>
        <strain evidence="1">Rf_01</strain>
        <tissue evidence="1">Aerial parts of the thallus</tissue>
    </source>
</reference>
<protein>
    <submittedName>
        <fullName evidence="1">Uncharacterized protein</fullName>
    </submittedName>
</protein>
<organism evidence="1 2">
    <name type="scientific">Riccia fluitans</name>
    <dbReference type="NCBI Taxonomy" id="41844"/>
    <lineage>
        <taxon>Eukaryota</taxon>
        <taxon>Viridiplantae</taxon>
        <taxon>Streptophyta</taxon>
        <taxon>Embryophyta</taxon>
        <taxon>Marchantiophyta</taxon>
        <taxon>Marchantiopsida</taxon>
        <taxon>Marchantiidae</taxon>
        <taxon>Marchantiales</taxon>
        <taxon>Ricciaceae</taxon>
        <taxon>Riccia</taxon>
    </lineage>
</organism>
<sequence>MGTTCSSRVGTHANSSGVRQYPLTVHFSGLLTFEMERVAILAAEDVVIGPEMTMPSRIPRFRIGNAFVSFA</sequence>
<comment type="caution">
    <text evidence="1">The sequence shown here is derived from an EMBL/GenBank/DDBJ whole genome shotgun (WGS) entry which is preliminary data.</text>
</comment>
<evidence type="ECO:0000313" key="2">
    <source>
        <dbReference type="Proteomes" id="UP001605036"/>
    </source>
</evidence>
<gene>
    <name evidence="1" type="ORF">R1flu_010589</name>
</gene>
<keyword evidence="2" id="KW-1185">Reference proteome</keyword>
<proteinExistence type="predicted"/>
<accession>A0ABD1Z5F0</accession>
<dbReference type="AlphaFoldDB" id="A0ABD1Z5F0"/>
<name>A0ABD1Z5F0_9MARC</name>
<evidence type="ECO:0000313" key="1">
    <source>
        <dbReference type="EMBL" id="KAL2643002.1"/>
    </source>
</evidence>
<dbReference type="Proteomes" id="UP001605036">
    <property type="component" value="Unassembled WGS sequence"/>
</dbReference>